<feature type="domain" description="NmrA-like" evidence="5">
    <location>
        <begin position="7"/>
        <end position="292"/>
    </location>
</feature>
<dbReference type="InterPro" id="IPR051604">
    <property type="entry name" value="Ergot_Alk_Oxidoreductase"/>
</dbReference>
<dbReference type="Proteomes" id="UP001303647">
    <property type="component" value="Unassembled WGS sequence"/>
</dbReference>
<organism evidence="6 7">
    <name type="scientific">Corynascus novoguineensis</name>
    <dbReference type="NCBI Taxonomy" id="1126955"/>
    <lineage>
        <taxon>Eukaryota</taxon>
        <taxon>Fungi</taxon>
        <taxon>Dikarya</taxon>
        <taxon>Ascomycota</taxon>
        <taxon>Pezizomycotina</taxon>
        <taxon>Sordariomycetes</taxon>
        <taxon>Sordariomycetidae</taxon>
        <taxon>Sordariales</taxon>
        <taxon>Chaetomiaceae</taxon>
        <taxon>Corynascus</taxon>
    </lineage>
</organism>
<keyword evidence="3" id="KW-0017">Alkaloid metabolism</keyword>
<dbReference type="PANTHER" id="PTHR43162">
    <property type="match status" value="1"/>
</dbReference>
<comment type="pathway">
    <text evidence="1">Alkaloid biosynthesis; ergot alkaloid biosynthesis.</text>
</comment>
<comment type="caution">
    <text evidence="6">The sequence shown here is derived from an EMBL/GenBank/DDBJ whole genome shotgun (WGS) entry which is preliminary data.</text>
</comment>
<dbReference type="PANTHER" id="PTHR43162:SF1">
    <property type="entry name" value="PRESTALK A DIFFERENTIATION PROTEIN A"/>
    <property type="match status" value="1"/>
</dbReference>
<evidence type="ECO:0000256" key="2">
    <source>
        <dbReference type="ARBA" id="ARBA00005372"/>
    </source>
</evidence>
<evidence type="ECO:0000256" key="4">
    <source>
        <dbReference type="ARBA" id="ARBA00023002"/>
    </source>
</evidence>
<evidence type="ECO:0000313" key="6">
    <source>
        <dbReference type="EMBL" id="KAK4248490.1"/>
    </source>
</evidence>
<keyword evidence="4" id="KW-0560">Oxidoreductase</keyword>
<comment type="similarity">
    <text evidence="2">Belongs to the fgaFS/easG family.</text>
</comment>
<evidence type="ECO:0000256" key="1">
    <source>
        <dbReference type="ARBA" id="ARBA00005107"/>
    </source>
</evidence>
<evidence type="ECO:0000259" key="5">
    <source>
        <dbReference type="Pfam" id="PF05368"/>
    </source>
</evidence>
<dbReference type="InterPro" id="IPR008030">
    <property type="entry name" value="NmrA-like"/>
</dbReference>
<keyword evidence="7" id="KW-1185">Reference proteome</keyword>
<dbReference type="Pfam" id="PF05368">
    <property type="entry name" value="NmrA"/>
    <property type="match status" value="1"/>
</dbReference>
<reference evidence="6" key="2">
    <citation type="submission" date="2023-05" db="EMBL/GenBank/DDBJ databases">
        <authorList>
            <consortium name="Lawrence Berkeley National Laboratory"/>
            <person name="Steindorff A."/>
            <person name="Hensen N."/>
            <person name="Bonometti L."/>
            <person name="Westerberg I."/>
            <person name="Brannstrom I.O."/>
            <person name="Guillou S."/>
            <person name="Cros-Aarteil S."/>
            <person name="Calhoun S."/>
            <person name="Haridas S."/>
            <person name="Kuo A."/>
            <person name="Mondo S."/>
            <person name="Pangilinan J."/>
            <person name="Riley R."/>
            <person name="Labutti K."/>
            <person name="Andreopoulos B."/>
            <person name="Lipzen A."/>
            <person name="Chen C."/>
            <person name="Yanf M."/>
            <person name="Daum C."/>
            <person name="Ng V."/>
            <person name="Clum A."/>
            <person name="Ohm R."/>
            <person name="Martin F."/>
            <person name="Silar P."/>
            <person name="Natvig D."/>
            <person name="Lalanne C."/>
            <person name="Gautier V."/>
            <person name="Ament-Velasquez S.L."/>
            <person name="Kruys A."/>
            <person name="Hutchinson M.I."/>
            <person name="Powell A.J."/>
            <person name="Barry K."/>
            <person name="Miller A.N."/>
            <person name="Grigoriev I.V."/>
            <person name="Debuchy R."/>
            <person name="Gladieux P."/>
            <person name="Thoren M.H."/>
            <person name="Johannesson H."/>
        </authorList>
    </citation>
    <scope>NUCLEOTIDE SEQUENCE</scope>
    <source>
        <strain evidence="6">CBS 359.72</strain>
    </source>
</reference>
<accession>A0AAN7CUD3</accession>
<dbReference type="AlphaFoldDB" id="A0AAN7CUD3"/>
<reference evidence="6" key="1">
    <citation type="journal article" date="2023" name="Mol. Phylogenet. Evol.">
        <title>Genome-scale phylogeny and comparative genomics of the fungal order Sordariales.</title>
        <authorList>
            <person name="Hensen N."/>
            <person name="Bonometti L."/>
            <person name="Westerberg I."/>
            <person name="Brannstrom I.O."/>
            <person name="Guillou S."/>
            <person name="Cros-Aarteil S."/>
            <person name="Calhoun S."/>
            <person name="Haridas S."/>
            <person name="Kuo A."/>
            <person name="Mondo S."/>
            <person name="Pangilinan J."/>
            <person name="Riley R."/>
            <person name="LaButti K."/>
            <person name="Andreopoulos B."/>
            <person name="Lipzen A."/>
            <person name="Chen C."/>
            <person name="Yan M."/>
            <person name="Daum C."/>
            <person name="Ng V."/>
            <person name="Clum A."/>
            <person name="Steindorff A."/>
            <person name="Ohm R.A."/>
            <person name="Martin F."/>
            <person name="Silar P."/>
            <person name="Natvig D.O."/>
            <person name="Lalanne C."/>
            <person name="Gautier V."/>
            <person name="Ament-Velasquez S.L."/>
            <person name="Kruys A."/>
            <person name="Hutchinson M.I."/>
            <person name="Powell A.J."/>
            <person name="Barry K."/>
            <person name="Miller A.N."/>
            <person name="Grigoriev I.V."/>
            <person name="Debuchy R."/>
            <person name="Gladieux P."/>
            <person name="Hiltunen Thoren M."/>
            <person name="Johannesson H."/>
        </authorList>
    </citation>
    <scope>NUCLEOTIDE SEQUENCE</scope>
    <source>
        <strain evidence="6">CBS 359.72</strain>
    </source>
</reference>
<gene>
    <name evidence="6" type="ORF">C7999DRAFT_13616</name>
</gene>
<name>A0AAN7CUD3_9PEZI</name>
<evidence type="ECO:0000313" key="7">
    <source>
        <dbReference type="Proteomes" id="UP001303647"/>
    </source>
</evidence>
<dbReference type="InterPro" id="IPR036291">
    <property type="entry name" value="NAD(P)-bd_dom_sf"/>
</dbReference>
<proteinExistence type="inferred from homology"/>
<evidence type="ECO:0000256" key="3">
    <source>
        <dbReference type="ARBA" id="ARBA00022589"/>
    </source>
</evidence>
<dbReference type="NCBIfam" id="TIGR03649">
    <property type="entry name" value="ergot_EASG"/>
    <property type="match status" value="1"/>
</dbReference>
<dbReference type="EMBL" id="MU857637">
    <property type="protein sequence ID" value="KAK4248490.1"/>
    <property type="molecule type" value="Genomic_DNA"/>
</dbReference>
<sequence>MSASSQTPTILVLGGTGTVGSRVVKQLSSSPQQYRILLASRNGAALDKKRNSSSSSEPAQQNQASEIRHVFFDWHNRDTWSTLFSSSSPVEEKAGGSSSNSPGQGHQIAAVFLVAPTSVDSDRLLSDLIDVAREAGRVRRFVLLSASPLDKGGPAMGQAHAYLDELGQRGEVEWACLRPTWFQQNFVTQAAHVKSIREEGKIYSATGDGKIPWVSADDIAAVAVRTLTDERAHNTDYLILGPDLLSYGDIATILSDVLGRKIVHVNLTTAELEKRHQESGIPEEYAKMLAAMDTPIRAGSENRTNDVILRITGAAPRKFRDLADSVQDVW</sequence>
<dbReference type="InterPro" id="IPR019901">
    <property type="entry name" value="Ergot_alkaloid_biosynthesis"/>
</dbReference>
<dbReference type="Gene3D" id="3.40.50.720">
    <property type="entry name" value="NAD(P)-binding Rossmann-like Domain"/>
    <property type="match status" value="1"/>
</dbReference>
<dbReference type="SUPFAM" id="SSF51735">
    <property type="entry name" value="NAD(P)-binding Rossmann-fold domains"/>
    <property type="match status" value="1"/>
</dbReference>
<dbReference type="GO" id="GO:0016491">
    <property type="term" value="F:oxidoreductase activity"/>
    <property type="evidence" value="ECO:0007669"/>
    <property type="project" value="UniProtKB-KW"/>
</dbReference>
<dbReference type="GO" id="GO:0009820">
    <property type="term" value="P:alkaloid metabolic process"/>
    <property type="evidence" value="ECO:0007669"/>
    <property type="project" value="UniProtKB-KW"/>
</dbReference>
<protein>
    <recommendedName>
        <fullName evidence="5">NmrA-like domain-containing protein</fullName>
    </recommendedName>
</protein>